<dbReference type="RefSeq" id="WP_184995419.1">
    <property type="nucleotide sequence ID" value="NZ_BOMK01000075.1"/>
</dbReference>
<protein>
    <submittedName>
        <fullName evidence="1">Uncharacterized protein</fullName>
    </submittedName>
</protein>
<evidence type="ECO:0000313" key="1">
    <source>
        <dbReference type="EMBL" id="MBB4764207.1"/>
    </source>
</evidence>
<gene>
    <name evidence="1" type="ORF">BJ971_004763</name>
</gene>
<evidence type="ECO:0000313" key="2">
    <source>
        <dbReference type="Proteomes" id="UP000578112"/>
    </source>
</evidence>
<keyword evidence="2" id="KW-1185">Reference proteome</keyword>
<comment type="caution">
    <text evidence="1">The sequence shown here is derived from an EMBL/GenBank/DDBJ whole genome shotgun (WGS) entry which is preliminary data.</text>
</comment>
<accession>A0A7W7I0P6</accession>
<sequence>MHSEVLGVVDAHLSELQALRRALVAARPIDAGERLRITAAAASSARRCAEELNHLLTGEAADHRYRSRASAA</sequence>
<reference evidence="1 2" key="1">
    <citation type="submission" date="2020-08" db="EMBL/GenBank/DDBJ databases">
        <title>Sequencing the genomes of 1000 actinobacteria strains.</title>
        <authorList>
            <person name="Klenk H.-P."/>
        </authorList>
    </citation>
    <scope>NUCLEOTIDE SEQUENCE [LARGE SCALE GENOMIC DNA]</scope>
    <source>
        <strain evidence="1 2">DSM 43149</strain>
    </source>
</reference>
<name>A0A7W7I0P6_9ACTN</name>
<proteinExistence type="predicted"/>
<dbReference type="Proteomes" id="UP000578112">
    <property type="component" value="Unassembled WGS sequence"/>
</dbReference>
<dbReference type="EMBL" id="JACHNH010000001">
    <property type="protein sequence ID" value="MBB4764207.1"/>
    <property type="molecule type" value="Genomic_DNA"/>
</dbReference>
<organism evidence="1 2">
    <name type="scientific">Actinoplanes digitatis</name>
    <dbReference type="NCBI Taxonomy" id="1868"/>
    <lineage>
        <taxon>Bacteria</taxon>
        <taxon>Bacillati</taxon>
        <taxon>Actinomycetota</taxon>
        <taxon>Actinomycetes</taxon>
        <taxon>Micromonosporales</taxon>
        <taxon>Micromonosporaceae</taxon>
        <taxon>Actinoplanes</taxon>
    </lineage>
</organism>
<dbReference type="AlphaFoldDB" id="A0A7W7I0P6"/>